<evidence type="ECO:0000313" key="1">
    <source>
        <dbReference type="EMBL" id="PZQ10780.1"/>
    </source>
</evidence>
<comment type="caution">
    <text evidence="1">The sequence shown here is derived from an EMBL/GenBank/DDBJ whole genome shotgun (WGS) entry which is preliminary data.</text>
</comment>
<dbReference type="AlphaFoldDB" id="A0A2W5MBL4"/>
<protein>
    <submittedName>
        <fullName evidence="1">Uncharacterized protein</fullName>
    </submittedName>
</protein>
<sequence length="84" mass="9835">MIMTMIKKHRASSTYLKTSVLYKLYDFFFRYNNASDLISIQTISFRTPHVKLHRDFSRDISVEEIATNHMNDVIFATSKLCPEG</sequence>
<name>A0A2W5MBL4_ANCNO</name>
<accession>A0A2W5MBL4</accession>
<reference evidence="1 2" key="1">
    <citation type="submission" date="2017-08" db="EMBL/GenBank/DDBJ databases">
        <title>Infants hospitalized years apart are colonized by the same room-sourced microbial strains.</title>
        <authorList>
            <person name="Brooks B."/>
            <person name="Olm M.R."/>
            <person name="Firek B.A."/>
            <person name="Baker R."/>
            <person name="Thomas B.C."/>
            <person name="Morowitz M.J."/>
            <person name="Banfield J.F."/>
        </authorList>
    </citation>
    <scope>NUCLEOTIDE SEQUENCE [LARGE SCALE GENOMIC DNA]</scope>
    <source>
        <strain evidence="1">S2_005_003_R2_43</strain>
    </source>
</reference>
<dbReference type="Proteomes" id="UP000249577">
    <property type="component" value="Unassembled WGS sequence"/>
</dbReference>
<gene>
    <name evidence="1" type="ORF">DI565_19575</name>
</gene>
<dbReference type="EMBL" id="QFPN01000014">
    <property type="protein sequence ID" value="PZQ10780.1"/>
    <property type="molecule type" value="Genomic_DNA"/>
</dbReference>
<organism evidence="1 2">
    <name type="scientific">Ancylobacter novellus</name>
    <name type="common">Thiobacillus novellus</name>
    <dbReference type="NCBI Taxonomy" id="921"/>
    <lineage>
        <taxon>Bacteria</taxon>
        <taxon>Pseudomonadati</taxon>
        <taxon>Pseudomonadota</taxon>
        <taxon>Alphaproteobacteria</taxon>
        <taxon>Hyphomicrobiales</taxon>
        <taxon>Xanthobacteraceae</taxon>
        <taxon>Ancylobacter</taxon>
    </lineage>
</organism>
<proteinExistence type="predicted"/>
<evidence type="ECO:0000313" key="2">
    <source>
        <dbReference type="Proteomes" id="UP000249577"/>
    </source>
</evidence>